<evidence type="ECO:0000256" key="1">
    <source>
        <dbReference type="SAM" id="Phobius"/>
    </source>
</evidence>
<keyword evidence="3" id="KW-1185">Reference proteome</keyword>
<organism evidence="2 3">
    <name type="scientific">Thelohanellus kitauei</name>
    <name type="common">Myxosporean</name>
    <dbReference type="NCBI Taxonomy" id="669202"/>
    <lineage>
        <taxon>Eukaryota</taxon>
        <taxon>Metazoa</taxon>
        <taxon>Cnidaria</taxon>
        <taxon>Myxozoa</taxon>
        <taxon>Myxosporea</taxon>
        <taxon>Bivalvulida</taxon>
        <taxon>Platysporina</taxon>
        <taxon>Myxobolidae</taxon>
        <taxon>Thelohanellus</taxon>
    </lineage>
</organism>
<evidence type="ECO:0000313" key="2">
    <source>
        <dbReference type="EMBL" id="KII66985.1"/>
    </source>
</evidence>
<keyword evidence="1" id="KW-1133">Transmembrane helix</keyword>
<dbReference type="AlphaFoldDB" id="A0A0C2MRT5"/>
<sequence length="190" mass="21392">MTLKYSNLIFSCLEALIFSSFGAFVYAVIVPSLFTICVGPPNTPTCAFFGVFNLYYKGEKFEYGETTGLFMAIRGLVLICAVLIIMSALAAIHGYFSRFKVFGEGVIFLTVTALIILSIVYTAQWFQSILTGSFGIEPFRFHDLRPISQNISLPYFMVSLYPMIFVFFFMGFLIAFEKKDGPQVQKLQNT</sequence>
<gene>
    <name evidence="2" type="ORF">RF11_13460</name>
</gene>
<dbReference type="Proteomes" id="UP000031668">
    <property type="component" value="Unassembled WGS sequence"/>
</dbReference>
<dbReference type="EMBL" id="JWZT01003352">
    <property type="protein sequence ID" value="KII66985.1"/>
    <property type="molecule type" value="Genomic_DNA"/>
</dbReference>
<feature type="transmembrane region" description="Helical" evidence="1">
    <location>
        <begin position="105"/>
        <end position="126"/>
    </location>
</feature>
<reference evidence="2 3" key="1">
    <citation type="journal article" date="2014" name="Genome Biol. Evol.">
        <title>The genome of the myxosporean Thelohanellus kitauei shows adaptations to nutrient acquisition within its fish host.</title>
        <authorList>
            <person name="Yang Y."/>
            <person name="Xiong J."/>
            <person name="Zhou Z."/>
            <person name="Huo F."/>
            <person name="Miao W."/>
            <person name="Ran C."/>
            <person name="Liu Y."/>
            <person name="Zhang J."/>
            <person name="Feng J."/>
            <person name="Wang M."/>
            <person name="Wang M."/>
            <person name="Wang L."/>
            <person name="Yao B."/>
        </authorList>
    </citation>
    <scope>NUCLEOTIDE SEQUENCE [LARGE SCALE GENOMIC DNA]</scope>
    <source>
        <strain evidence="2">Wuqing</strain>
    </source>
</reference>
<keyword evidence="1" id="KW-0812">Transmembrane</keyword>
<feature type="transmembrane region" description="Helical" evidence="1">
    <location>
        <begin position="69"/>
        <end position="93"/>
    </location>
</feature>
<evidence type="ECO:0000313" key="3">
    <source>
        <dbReference type="Proteomes" id="UP000031668"/>
    </source>
</evidence>
<comment type="caution">
    <text evidence="2">The sequence shown here is derived from an EMBL/GenBank/DDBJ whole genome shotgun (WGS) entry which is preliminary data.</text>
</comment>
<accession>A0A0C2MRT5</accession>
<protein>
    <submittedName>
        <fullName evidence="2">Uncharacterized protein</fullName>
    </submittedName>
</protein>
<feature type="transmembrane region" description="Helical" evidence="1">
    <location>
        <begin position="153"/>
        <end position="176"/>
    </location>
</feature>
<feature type="transmembrane region" description="Helical" evidence="1">
    <location>
        <begin position="12"/>
        <end position="34"/>
    </location>
</feature>
<proteinExistence type="predicted"/>
<name>A0A0C2MRT5_THEKT</name>
<keyword evidence="1" id="KW-0472">Membrane</keyword>